<dbReference type="RefSeq" id="WP_209650493.1">
    <property type="nucleotide sequence ID" value="NZ_JBEPNV010000001.1"/>
</dbReference>
<sequence length="94" mass="9803">MSAAAPRSAAYLTQIAAMLHVPVEHFSAPRREPTAAEQSPSLHVAALLLDPEGARVAAAFFRMPRSQRVALANTAEAIVDLSSAPAATATGEPR</sequence>
<organism evidence="1 2">
    <name type="scientific">Methylobacterium radiotolerans</name>
    <dbReference type="NCBI Taxonomy" id="31998"/>
    <lineage>
        <taxon>Bacteria</taxon>
        <taxon>Pseudomonadati</taxon>
        <taxon>Pseudomonadota</taxon>
        <taxon>Alphaproteobacteria</taxon>
        <taxon>Hyphomicrobiales</taxon>
        <taxon>Methylobacteriaceae</taxon>
        <taxon>Methylobacterium</taxon>
    </lineage>
</organism>
<protein>
    <recommendedName>
        <fullName evidence="3">Alkyl hydroperoxide reductase subunit C/ Thiol specific antioxidant domain-containing protein</fullName>
    </recommendedName>
</protein>
<dbReference type="Proteomes" id="UP001549119">
    <property type="component" value="Unassembled WGS sequence"/>
</dbReference>
<evidence type="ECO:0008006" key="3">
    <source>
        <dbReference type="Google" id="ProtNLM"/>
    </source>
</evidence>
<reference evidence="1 2" key="1">
    <citation type="submission" date="2024-06" db="EMBL/GenBank/DDBJ databases">
        <title>Genomics of switchgrass bacterial isolates.</title>
        <authorList>
            <person name="Shade A."/>
        </authorList>
    </citation>
    <scope>NUCLEOTIDE SEQUENCE [LARGE SCALE GENOMIC DNA]</scope>
    <source>
        <strain evidence="1 2">PvP084</strain>
    </source>
</reference>
<evidence type="ECO:0000313" key="1">
    <source>
        <dbReference type="EMBL" id="MET3868277.1"/>
    </source>
</evidence>
<keyword evidence="2" id="KW-1185">Reference proteome</keyword>
<accession>A0ABV2NP37</accession>
<dbReference type="EMBL" id="JBEPNW010000002">
    <property type="protein sequence ID" value="MET3868277.1"/>
    <property type="molecule type" value="Genomic_DNA"/>
</dbReference>
<comment type="caution">
    <text evidence="1">The sequence shown here is derived from an EMBL/GenBank/DDBJ whole genome shotgun (WGS) entry which is preliminary data.</text>
</comment>
<evidence type="ECO:0000313" key="2">
    <source>
        <dbReference type="Proteomes" id="UP001549119"/>
    </source>
</evidence>
<name>A0ABV2NP37_9HYPH</name>
<proteinExistence type="predicted"/>
<gene>
    <name evidence="1" type="ORF">ABIC20_005586</name>
</gene>